<dbReference type="EMBL" id="RBAK01000019">
    <property type="protein sequence ID" value="RKN38886.1"/>
    <property type="molecule type" value="Genomic_DNA"/>
</dbReference>
<evidence type="ECO:0000259" key="5">
    <source>
        <dbReference type="PROSITE" id="PS51918"/>
    </source>
</evidence>
<dbReference type="PANTHER" id="PTHR11228:SF7">
    <property type="entry name" value="PQQA PEPTIDE CYCLASE"/>
    <property type="match status" value="1"/>
</dbReference>
<organism evidence="6 7">
    <name type="scientific">Micromonospora endolithica</name>
    <dbReference type="NCBI Taxonomy" id="230091"/>
    <lineage>
        <taxon>Bacteria</taxon>
        <taxon>Bacillati</taxon>
        <taxon>Actinomycetota</taxon>
        <taxon>Actinomycetes</taxon>
        <taxon>Micromonosporales</taxon>
        <taxon>Micromonosporaceae</taxon>
        <taxon>Micromonospora</taxon>
    </lineage>
</organism>
<accession>A0A3A9YUI3</accession>
<dbReference type="InterPro" id="IPR058240">
    <property type="entry name" value="rSAM_sf"/>
</dbReference>
<dbReference type="GO" id="GO:0051536">
    <property type="term" value="F:iron-sulfur cluster binding"/>
    <property type="evidence" value="ECO:0007669"/>
    <property type="project" value="UniProtKB-KW"/>
</dbReference>
<dbReference type="SFLD" id="SFLDG01067">
    <property type="entry name" value="SPASM/twitch_domain_containing"/>
    <property type="match status" value="1"/>
</dbReference>
<gene>
    <name evidence="6" type="ORF">D7223_30080</name>
</gene>
<keyword evidence="4" id="KW-0411">Iron-sulfur</keyword>
<dbReference type="GO" id="GO:0003824">
    <property type="term" value="F:catalytic activity"/>
    <property type="evidence" value="ECO:0007669"/>
    <property type="project" value="InterPro"/>
</dbReference>
<reference evidence="6 7" key="1">
    <citation type="journal article" date="2004" name="Syst. Appl. Microbiol.">
        <title>Cryptoendolithic actinomycetes from antarctic sandstone rock samples: Micromonospora endolithica sp. nov. and two isolates related to Micromonospora coerulea Jensen 1932.</title>
        <authorList>
            <person name="Hirsch P."/>
            <person name="Mevs U."/>
            <person name="Kroppenstedt R.M."/>
            <person name="Schumann P."/>
            <person name="Stackebrandt E."/>
        </authorList>
    </citation>
    <scope>NUCLEOTIDE SEQUENCE [LARGE SCALE GENOMIC DNA]</scope>
    <source>
        <strain evidence="6 7">JCM 12677</strain>
    </source>
</reference>
<feature type="domain" description="Radical SAM core" evidence="5">
    <location>
        <begin position="109"/>
        <end position="330"/>
    </location>
</feature>
<name>A0A3A9YUI3_9ACTN</name>
<evidence type="ECO:0000256" key="2">
    <source>
        <dbReference type="ARBA" id="ARBA00022723"/>
    </source>
</evidence>
<dbReference type="CDD" id="cd01335">
    <property type="entry name" value="Radical_SAM"/>
    <property type="match status" value="1"/>
</dbReference>
<proteinExistence type="predicted"/>
<keyword evidence="2" id="KW-0479">Metal-binding</keyword>
<evidence type="ECO:0000313" key="7">
    <source>
        <dbReference type="Proteomes" id="UP000281726"/>
    </source>
</evidence>
<sequence length="430" mass="47137">MAERRFERPSRVDRPRCRRVPHRILAGRPAARAGVRAPPRAGLPRVRAGDGIHVRIVLHDRAPFRSRHIVRHTAPEVLLGAAYVAGLPASWRTGGGLIMSDAADDAVGRFSSMLGRLRVSVTHACQLHCKFCHQEGIQSHWRPIHMSVGTFDRLVDAFVEIGGYEIDVTGGDPLVHPEIAGILRVLGGRRLRRALCTNGLLLDRVVPELEAGCVDEVKISVHASDDSVGKALLGRAWSSARLDGMLLLLQQIGVPTTMNFSVTSENFGEFDAVLEKSFEMGTNLLVIDLIGTRWDLQQEELCDTSSDPIIEKLSSLSTLSSVTRDRTGCRISVFKGPGGQRWMVKDVRNGLLFTGMCNGCALKKRCGEGVFVLRVDAEGAFRPCLIRPDLEVVHPIEHMGSTSLRSALEERIGVMMAEPCAFEAGQSIYT</sequence>
<protein>
    <submittedName>
        <fullName evidence="6">Radical SAM protein</fullName>
    </submittedName>
</protein>
<keyword evidence="3" id="KW-0408">Iron</keyword>
<dbReference type="Pfam" id="PF04055">
    <property type="entry name" value="Radical_SAM"/>
    <property type="match status" value="1"/>
</dbReference>
<dbReference type="GO" id="GO:0046872">
    <property type="term" value="F:metal ion binding"/>
    <property type="evidence" value="ECO:0007669"/>
    <property type="project" value="UniProtKB-KW"/>
</dbReference>
<dbReference type="InterPro" id="IPR050377">
    <property type="entry name" value="Radical_SAM_PqqE_MftC-like"/>
</dbReference>
<dbReference type="SFLD" id="SFLDS00029">
    <property type="entry name" value="Radical_SAM"/>
    <property type="match status" value="1"/>
</dbReference>
<comment type="caution">
    <text evidence="6">The sequence shown here is derived from an EMBL/GenBank/DDBJ whole genome shotgun (WGS) entry which is preliminary data.</text>
</comment>
<dbReference type="PROSITE" id="PS51918">
    <property type="entry name" value="RADICAL_SAM"/>
    <property type="match status" value="1"/>
</dbReference>
<keyword evidence="7" id="KW-1185">Reference proteome</keyword>
<evidence type="ECO:0000256" key="1">
    <source>
        <dbReference type="ARBA" id="ARBA00022691"/>
    </source>
</evidence>
<evidence type="ECO:0000256" key="3">
    <source>
        <dbReference type="ARBA" id="ARBA00023004"/>
    </source>
</evidence>
<dbReference type="PANTHER" id="PTHR11228">
    <property type="entry name" value="RADICAL SAM DOMAIN PROTEIN"/>
    <property type="match status" value="1"/>
</dbReference>
<dbReference type="Gene3D" id="3.20.20.70">
    <property type="entry name" value="Aldolase class I"/>
    <property type="match status" value="1"/>
</dbReference>
<dbReference type="InterPro" id="IPR007197">
    <property type="entry name" value="rSAM"/>
</dbReference>
<dbReference type="AlphaFoldDB" id="A0A3A9YUI3"/>
<dbReference type="SUPFAM" id="SSF102114">
    <property type="entry name" value="Radical SAM enzymes"/>
    <property type="match status" value="1"/>
</dbReference>
<evidence type="ECO:0000256" key="4">
    <source>
        <dbReference type="ARBA" id="ARBA00023014"/>
    </source>
</evidence>
<dbReference type="OrthoDB" id="9782387at2"/>
<dbReference type="Proteomes" id="UP000281726">
    <property type="component" value="Unassembled WGS sequence"/>
</dbReference>
<evidence type="ECO:0000313" key="6">
    <source>
        <dbReference type="EMBL" id="RKN38886.1"/>
    </source>
</evidence>
<keyword evidence="1" id="KW-0949">S-adenosyl-L-methionine</keyword>
<dbReference type="InterPro" id="IPR013785">
    <property type="entry name" value="Aldolase_TIM"/>
</dbReference>